<keyword evidence="1" id="KW-1133">Transmembrane helix</keyword>
<reference evidence="3" key="1">
    <citation type="submission" date="2017-09" db="EMBL/GenBank/DDBJ databases">
        <title>Depth-based differentiation of microbial function through sediment-hosted aquifers and enrichment of novel symbionts in the deep terrestrial subsurface.</title>
        <authorList>
            <person name="Probst A.J."/>
            <person name="Ladd B."/>
            <person name="Jarett J.K."/>
            <person name="Geller-Mcgrath D.E."/>
            <person name="Sieber C.M.K."/>
            <person name="Emerson J.B."/>
            <person name="Anantharaman K."/>
            <person name="Thomas B.C."/>
            <person name="Malmstrom R."/>
            <person name="Stieglmeier M."/>
            <person name="Klingl A."/>
            <person name="Woyke T."/>
            <person name="Ryan C.M."/>
            <person name="Banfield J.F."/>
        </authorList>
    </citation>
    <scope>NUCLEOTIDE SEQUENCE [LARGE SCALE GENOMIC DNA]</scope>
</reference>
<comment type="caution">
    <text evidence="2">The sequence shown here is derived from an EMBL/GenBank/DDBJ whole genome shotgun (WGS) entry which is preliminary data.</text>
</comment>
<proteinExistence type="predicted"/>
<dbReference type="Proteomes" id="UP000229112">
    <property type="component" value="Unassembled WGS sequence"/>
</dbReference>
<dbReference type="EMBL" id="PFAY01000002">
    <property type="protein sequence ID" value="PIT93369.1"/>
    <property type="molecule type" value="Genomic_DNA"/>
</dbReference>
<gene>
    <name evidence="2" type="ORF">COU06_00150</name>
</gene>
<organism evidence="2 3">
    <name type="scientific">Candidatus Harrisonbacteria bacterium CG10_big_fil_rev_8_21_14_0_10_38_8</name>
    <dbReference type="NCBI Taxonomy" id="1974582"/>
    <lineage>
        <taxon>Bacteria</taxon>
        <taxon>Candidatus Harrisoniibacteriota</taxon>
    </lineage>
</organism>
<evidence type="ECO:0000313" key="3">
    <source>
        <dbReference type="Proteomes" id="UP000229112"/>
    </source>
</evidence>
<dbReference type="AlphaFoldDB" id="A0A2M6WKR8"/>
<protein>
    <submittedName>
        <fullName evidence="2">Uncharacterized protein</fullName>
    </submittedName>
</protein>
<evidence type="ECO:0000256" key="1">
    <source>
        <dbReference type="SAM" id="Phobius"/>
    </source>
</evidence>
<feature type="transmembrane region" description="Helical" evidence="1">
    <location>
        <begin position="15"/>
        <end position="33"/>
    </location>
</feature>
<accession>A0A2M6WKR8</accession>
<evidence type="ECO:0000313" key="2">
    <source>
        <dbReference type="EMBL" id="PIT93369.1"/>
    </source>
</evidence>
<name>A0A2M6WKR8_9BACT</name>
<keyword evidence="1" id="KW-0812">Transmembrane</keyword>
<keyword evidence="1" id="KW-0472">Membrane</keyword>
<sequence length="160" mass="17707">MEEVTTTQAVRRAKILAFVLIIAVSTTAIIFGARNGGGSNMPPLEIPSIEETTSPKKGKVFRERKIIREVITLSMDARKRTRYLRLDQEGRLEADILVKIPTHESTVVWEVFDSQGMKVPSLRITSFTKVPVGGDFLYSFSGVEGFPLGGSMVVSMRYGP</sequence>